<gene>
    <name evidence="2" type="ORF">M5K25_013459</name>
</gene>
<dbReference type="Pfam" id="PF13966">
    <property type="entry name" value="zf-RVT"/>
    <property type="match status" value="1"/>
</dbReference>
<sequence>MKALQPVAPLTYSSKVLRGMLKDWMLKYKGDNSNVIKILQQVYARNYTSSADFQFFSDFNNVIFNCIGRGGLWNCRRARKKKASLYLKEVVKNNDVFFLLFWKLKFQMLKEGILICWWDQNGIFSKFRLKVFQMALESSSQFVIGDLDVFKNGKWRIAFKNTLGQIGMLFFQRSTNGGWGDFNCLLSKEDKKGGKRFSFSLGPKEMNNFISMNDLHEVGFFGSRFTWCNNKIGAERILERLDMCFVNSVALNSAHRLVVRHFARIASDHNPIVFNLLSFPSPCERVFKFQNVWAFNPASAAVVKRVWMKKCVGSYSQILSSKMRNSVKDLFYWSKAKNKNIFLLKDNLLKDIEQLQGKEADGSGLSDDEFWALKVKVGELNSTLAQLDTWWRQRTKSCLLFGNSVNRWSRKAISKIMKYKSVKELDYLGVKQSLRRLHKADYQFIIDKAIKFTNIWGSKVISLAGKILLIKSILLSLTTFHCTISLVPKGILDGIDKICRSFIWNKYDGRFGIHFVNWISMCCLLNWEIAWKYANDKDSLLHKVFFPKYGCCLKESLLKNSGSSAWKIISEGGKALRLIIRWGIANGKSVDAFNDTWILDKSLNRWPTFVIPLDSNISIDKLIDNSGWNRVEISNFMGIDLVDPVCQTHIHSEWGEDQLKLLSQNSRKSITALSFEASLEHKEWNWIKKAKLNPRVEVFWWRLFNNAIPTFHFLSNRRLYHEDGCPRRCNEREDLEHVAVKCKKLLEVLVHLGKWGFFIPLKKIFFSSIYIAMWFFSWKSRNKLIHNGIEDSSLVIAINAISFSSFSAYGISRNSGIWGANQSYRLLNLSWYPPPPDWIKVNVDASLLPSYKAGIGGIFRDHKGRFLLAFAKSCVHWDVGSLELSTTLYIK</sequence>
<dbReference type="Proteomes" id="UP001552299">
    <property type="component" value="Unassembled WGS sequence"/>
</dbReference>
<dbReference type="EMBL" id="JANQDX010000011">
    <property type="protein sequence ID" value="KAL0915985.1"/>
    <property type="molecule type" value="Genomic_DNA"/>
</dbReference>
<dbReference type="InterPro" id="IPR036691">
    <property type="entry name" value="Endo/exonu/phosph_ase_sf"/>
</dbReference>
<proteinExistence type="predicted"/>
<reference evidence="2 3" key="1">
    <citation type="journal article" date="2024" name="Plant Biotechnol. J.">
        <title>Dendrobium thyrsiflorum genome and its molecular insights into genes involved in important horticultural traits.</title>
        <authorList>
            <person name="Chen B."/>
            <person name="Wang J.Y."/>
            <person name="Zheng P.J."/>
            <person name="Li K.L."/>
            <person name="Liang Y.M."/>
            <person name="Chen X.F."/>
            <person name="Zhang C."/>
            <person name="Zhao X."/>
            <person name="He X."/>
            <person name="Zhang G.Q."/>
            <person name="Liu Z.J."/>
            <person name="Xu Q."/>
        </authorList>
    </citation>
    <scope>NUCLEOTIDE SEQUENCE [LARGE SCALE GENOMIC DNA]</scope>
    <source>
        <strain evidence="2">GZMU011</strain>
    </source>
</reference>
<evidence type="ECO:0000259" key="1">
    <source>
        <dbReference type="Pfam" id="PF13966"/>
    </source>
</evidence>
<dbReference type="InterPro" id="IPR026960">
    <property type="entry name" value="RVT-Znf"/>
</dbReference>
<comment type="caution">
    <text evidence="2">The sequence shown here is derived from an EMBL/GenBank/DDBJ whole genome shotgun (WGS) entry which is preliminary data.</text>
</comment>
<feature type="domain" description="Reverse transcriptase zinc-binding" evidence="1">
    <location>
        <begin position="674"/>
        <end position="745"/>
    </location>
</feature>
<organism evidence="2 3">
    <name type="scientific">Dendrobium thyrsiflorum</name>
    <name type="common">Pinecone-like raceme dendrobium</name>
    <name type="synonym">Orchid</name>
    <dbReference type="NCBI Taxonomy" id="117978"/>
    <lineage>
        <taxon>Eukaryota</taxon>
        <taxon>Viridiplantae</taxon>
        <taxon>Streptophyta</taxon>
        <taxon>Embryophyta</taxon>
        <taxon>Tracheophyta</taxon>
        <taxon>Spermatophyta</taxon>
        <taxon>Magnoliopsida</taxon>
        <taxon>Liliopsida</taxon>
        <taxon>Asparagales</taxon>
        <taxon>Orchidaceae</taxon>
        <taxon>Epidendroideae</taxon>
        <taxon>Malaxideae</taxon>
        <taxon>Dendrobiinae</taxon>
        <taxon>Dendrobium</taxon>
    </lineage>
</organism>
<dbReference type="AlphaFoldDB" id="A0ABD0UT82"/>
<dbReference type="Gene3D" id="3.60.10.10">
    <property type="entry name" value="Endonuclease/exonuclease/phosphatase"/>
    <property type="match status" value="1"/>
</dbReference>
<dbReference type="PANTHER" id="PTHR33710:SF71">
    <property type="entry name" value="ENDONUCLEASE_EXONUCLEASE_PHOSPHATASE DOMAIN-CONTAINING PROTEIN"/>
    <property type="match status" value="1"/>
</dbReference>
<name>A0ABD0UT82_DENTH</name>
<dbReference type="PANTHER" id="PTHR33710">
    <property type="entry name" value="BNAC02G09200D PROTEIN"/>
    <property type="match status" value="1"/>
</dbReference>
<evidence type="ECO:0000313" key="3">
    <source>
        <dbReference type="Proteomes" id="UP001552299"/>
    </source>
</evidence>
<protein>
    <recommendedName>
        <fullName evidence="1">Reverse transcriptase zinc-binding domain-containing protein</fullName>
    </recommendedName>
</protein>
<keyword evidence="3" id="KW-1185">Reference proteome</keyword>
<evidence type="ECO:0000313" key="2">
    <source>
        <dbReference type="EMBL" id="KAL0915985.1"/>
    </source>
</evidence>
<dbReference type="SUPFAM" id="SSF56219">
    <property type="entry name" value="DNase I-like"/>
    <property type="match status" value="1"/>
</dbReference>
<accession>A0ABD0UT82</accession>